<dbReference type="Proteomes" id="UP001501074">
    <property type="component" value="Unassembled WGS sequence"/>
</dbReference>
<feature type="region of interest" description="Disordered" evidence="1">
    <location>
        <begin position="1"/>
        <end position="21"/>
    </location>
</feature>
<sequence>MRPAAGPGGQTDVRRLQGLPATAQEVGQSITIHVVHHQPRSAGLPEISQGSLIPLWPIPMKDVRETPVPRGPEAVGDRRDPC</sequence>
<comment type="caution">
    <text evidence="2">The sequence shown here is derived from an EMBL/GenBank/DDBJ whole genome shotgun (WGS) entry which is preliminary data.</text>
</comment>
<proteinExistence type="predicted"/>
<accession>A0ABP7A2X4</accession>
<keyword evidence="3" id="KW-1185">Reference proteome</keyword>
<evidence type="ECO:0000313" key="3">
    <source>
        <dbReference type="Proteomes" id="UP001501074"/>
    </source>
</evidence>
<protein>
    <submittedName>
        <fullName evidence="2">Uncharacterized protein</fullName>
    </submittedName>
</protein>
<evidence type="ECO:0000256" key="1">
    <source>
        <dbReference type="SAM" id="MobiDB-lite"/>
    </source>
</evidence>
<organism evidence="2 3">
    <name type="scientific">Kineosporia mesophila</name>
    <dbReference type="NCBI Taxonomy" id="566012"/>
    <lineage>
        <taxon>Bacteria</taxon>
        <taxon>Bacillati</taxon>
        <taxon>Actinomycetota</taxon>
        <taxon>Actinomycetes</taxon>
        <taxon>Kineosporiales</taxon>
        <taxon>Kineosporiaceae</taxon>
        <taxon>Kineosporia</taxon>
    </lineage>
</organism>
<dbReference type="EMBL" id="BAAAZO010000009">
    <property type="protein sequence ID" value="GAA3623916.1"/>
    <property type="molecule type" value="Genomic_DNA"/>
</dbReference>
<gene>
    <name evidence="2" type="ORF">GCM10022223_46160</name>
</gene>
<reference evidence="3" key="1">
    <citation type="journal article" date="2019" name="Int. J. Syst. Evol. Microbiol.">
        <title>The Global Catalogue of Microorganisms (GCM) 10K type strain sequencing project: providing services to taxonomists for standard genome sequencing and annotation.</title>
        <authorList>
            <consortium name="The Broad Institute Genomics Platform"/>
            <consortium name="The Broad Institute Genome Sequencing Center for Infectious Disease"/>
            <person name="Wu L."/>
            <person name="Ma J."/>
        </authorList>
    </citation>
    <scope>NUCLEOTIDE SEQUENCE [LARGE SCALE GENOMIC DNA]</scope>
    <source>
        <strain evidence="3">JCM 16902</strain>
    </source>
</reference>
<evidence type="ECO:0000313" key="2">
    <source>
        <dbReference type="EMBL" id="GAA3623916.1"/>
    </source>
</evidence>
<name>A0ABP7A2X4_9ACTN</name>